<protein>
    <submittedName>
        <fullName evidence="1">Uncharacterized protein</fullName>
    </submittedName>
</protein>
<evidence type="ECO:0000313" key="1">
    <source>
        <dbReference type="EMBL" id="OMO85276.1"/>
    </source>
</evidence>
<keyword evidence="2" id="KW-1185">Reference proteome</keyword>
<dbReference type="AlphaFoldDB" id="A0A1R3IRS4"/>
<evidence type="ECO:0000313" key="2">
    <source>
        <dbReference type="Proteomes" id="UP000188268"/>
    </source>
</evidence>
<sequence length="58" mass="6019">MAAVTHVWVSSAIEGTSTLYPSASGSGATIHLSQEAFAIVADPDAGKIKIHYTTLMTL</sequence>
<comment type="caution">
    <text evidence="1">The sequence shown here is derived from an EMBL/GenBank/DDBJ whole genome shotgun (WGS) entry which is preliminary data.</text>
</comment>
<dbReference type="Proteomes" id="UP000188268">
    <property type="component" value="Unassembled WGS sequence"/>
</dbReference>
<dbReference type="Gramene" id="OMO85276">
    <property type="protein sequence ID" value="OMO85276"/>
    <property type="gene ID" value="CCACVL1_10292"/>
</dbReference>
<reference evidence="1 2" key="1">
    <citation type="submission" date="2013-09" db="EMBL/GenBank/DDBJ databases">
        <title>Corchorus capsularis genome sequencing.</title>
        <authorList>
            <person name="Alam M."/>
            <person name="Haque M.S."/>
            <person name="Islam M.S."/>
            <person name="Emdad E.M."/>
            <person name="Islam M.M."/>
            <person name="Ahmed B."/>
            <person name="Halim A."/>
            <person name="Hossen Q.M.M."/>
            <person name="Hossain M.Z."/>
            <person name="Ahmed R."/>
            <person name="Khan M.M."/>
            <person name="Islam R."/>
            <person name="Rashid M.M."/>
            <person name="Khan S.A."/>
            <person name="Rahman M.S."/>
            <person name="Alam M."/>
        </authorList>
    </citation>
    <scope>NUCLEOTIDE SEQUENCE [LARGE SCALE GENOMIC DNA]</scope>
    <source>
        <strain evidence="2">cv. CVL-1</strain>
        <tissue evidence="1">Whole seedling</tissue>
    </source>
</reference>
<accession>A0A1R3IRS4</accession>
<organism evidence="1 2">
    <name type="scientific">Corchorus capsularis</name>
    <name type="common">Jute</name>
    <dbReference type="NCBI Taxonomy" id="210143"/>
    <lineage>
        <taxon>Eukaryota</taxon>
        <taxon>Viridiplantae</taxon>
        <taxon>Streptophyta</taxon>
        <taxon>Embryophyta</taxon>
        <taxon>Tracheophyta</taxon>
        <taxon>Spermatophyta</taxon>
        <taxon>Magnoliopsida</taxon>
        <taxon>eudicotyledons</taxon>
        <taxon>Gunneridae</taxon>
        <taxon>Pentapetalae</taxon>
        <taxon>rosids</taxon>
        <taxon>malvids</taxon>
        <taxon>Malvales</taxon>
        <taxon>Malvaceae</taxon>
        <taxon>Grewioideae</taxon>
        <taxon>Apeibeae</taxon>
        <taxon>Corchorus</taxon>
    </lineage>
</organism>
<dbReference type="EMBL" id="AWWV01009623">
    <property type="protein sequence ID" value="OMO85276.1"/>
    <property type="molecule type" value="Genomic_DNA"/>
</dbReference>
<name>A0A1R3IRS4_COCAP</name>
<gene>
    <name evidence="1" type="ORF">CCACVL1_10292</name>
</gene>
<proteinExistence type="predicted"/>